<dbReference type="InterPro" id="IPR036179">
    <property type="entry name" value="Ig-like_dom_sf"/>
</dbReference>
<feature type="compositionally biased region" description="Pro residues" evidence="1">
    <location>
        <begin position="382"/>
        <end position="391"/>
    </location>
</feature>
<feature type="signal peptide" evidence="2">
    <location>
        <begin position="1"/>
        <end position="19"/>
    </location>
</feature>
<dbReference type="Pfam" id="PF07679">
    <property type="entry name" value="I-set"/>
    <property type="match status" value="2"/>
</dbReference>
<dbReference type="EMBL" id="VCGU01000004">
    <property type="protein sequence ID" value="TRY77404.1"/>
    <property type="molecule type" value="Genomic_DNA"/>
</dbReference>
<dbReference type="PANTHER" id="PTHR19890">
    <property type="entry name" value="FIBROBLAST GROWTH FACTOR RECEPTOR"/>
    <property type="match status" value="1"/>
</dbReference>
<name>A0A553PI96_TIGCA</name>
<feature type="compositionally biased region" description="Polar residues" evidence="1">
    <location>
        <begin position="394"/>
        <end position="405"/>
    </location>
</feature>
<evidence type="ECO:0000313" key="5">
    <source>
        <dbReference type="Proteomes" id="UP000318571"/>
    </source>
</evidence>
<dbReference type="InterPro" id="IPR052615">
    <property type="entry name" value="FGFRL"/>
</dbReference>
<dbReference type="AlphaFoldDB" id="A0A553PI96"/>
<comment type="caution">
    <text evidence="4">The sequence shown here is derived from an EMBL/GenBank/DDBJ whole genome shotgun (WGS) entry which is preliminary data.</text>
</comment>
<dbReference type="SMART" id="SM00409">
    <property type="entry name" value="IG"/>
    <property type="match status" value="3"/>
</dbReference>
<dbReference type="InterPro" id="IPR013783">
    <property type="entry name" value="Ig-like_fold"/>
</dbReference>
<keyword evidence="5" id="KW-1185">Reference proteome</keyword>
<feature type="domain" description="Ig-like" evidence="3">
    <location>
        <begin position="25"/>
        <end position="110"/>
    </location>
</feature>
<dbReference type="Pfam" id="PF13927">
    <property type="entry name" value="Ig_3"/>
    <property type="match status" value="1"/>
</dbReference>
<dbReference type="PROSITE" id="PS50835">
    <property type="entry name" value="IG_LIKE"/>
    <property type="match status" value="3"/>
</dbReference>
<protein>
    <recommendedName>
        <fullName evidence="3">Ig-like domain-containing protein</fullName>
    </recommendedName>
</protein>
<gene>
    <name evidence="4" type="ORF">TCAL_07616</name>
</gene>
<dbReference type="InterPro" id="IPR007110">
    <property type="entry name" value="Ig-like_dom"/>
</dbReference>
<dbReference type="OMA" id="NEYEVPH"/>
<dbReference type="PANTHER" id="PTHR19890:SF10">
    <property type="entry name" value="FIBROBLAST GROWTH FACTOR RECEPTOR-LIKE 1"/>
    <property type="match status" value="1"/>
</dbReference>
<dbReference type="Proteomes" id="UP000318571">
    <property type="component" value="Chromosome 5"/>
</dbReference>
<dbReference type="InterPro" id="IPR003598">
    <property type="entry name" value="Ig_sub2"/>
</dbReference>
<evidence type="ECO:0000256" key="1">
    <source>
        <dbReference type="SAM" id="MobiDB-lite"/>
    </source>
</evidence>
<dbReference type="InterPro" id="IPR013098">
    <property type="entry name" value="Ig_I-set"/>
</dbReference>
<sequence length="494" mass="54661">MSAQRIIVLSLLAVALVHGNAIKGPPLADPKEVQNVVRLGEDTKIVCPISGYPRLIISWSKGNDDVMEYSWTRFRRNKKSLKIKDVELGDAGTYVCKGTNGFGSDEAKIKLIVIDPADFPSLDKGELPDVSLPSFTEDTLSRASSYIFETNDRIHIPCRANGKPEPKVQWLRYRTEFQGPEPLNHHSGMASLNINNAKQSHEGIYGCIARNRFGEVARNFTIEVEEPDLVLSNGFKNYTVEEGEPAALECKVEGSSSFKLSWLKKYRGPEVRSDIIDVGDQKFIRIQNHSKSTLNSGNNEYINTLLIPNAHESDAGMYVCVTESQTGFGFKNYLLSVTKLRPTDSVEIAPLLIAVICTQQQYQANVNNNRNMNIHLNKLDQPLPPPPPPPSLHNEGSSSSNNPQWAIYPPTNSLLNYTDSSVYNGSSLYGGNGGGPPQNEYEVPHVNSMMGMRNKNQALGAPASLHSGGYGNNPKSAHQPIYPYRSQQYGFYDD</sequence>
<feature type="region of interest" description="Disordered" evidence="1">
    <location>
        <begin position="459"/>
        <end position="481"/>
    </location>
</feature>
<dbReference type="STRING" id="6832.A0A553PI96"/>
<dbReference type="FunFam" id="2.60.40.10:FF:000593">
    <property type="entry name" value="Fibroblast growth factor receptor-like 1"/>
    <property type="match status" value="1"/>
</dbReference>
<evidence type="ECO:0000313" key="4">
    <source>
        <dbReference type="EMBL" id="TRY77404.1"/>
    </source>
</evidence>
<dbReference type="SMART" id="SM00408">
    <property type="entry name" value="IGc2"/>
    <property type="match status" value="3"/>
</dbReference>
<feature type="domain" description="Ig-like" evidence="3">
    <location>
        <begin position="227"/>
        <end position="336"/>
    </location>
</feature>
<evidence type="ECO:0000259" key="3">
    <source>
        <dbReference type="PROSITE" id="PS50835"/>
    </source>
</evidence>
<feature type="domain" description="Ig-like" evidence="3">
    <location>
        <begin position="133"/>
        <end position="223"/>
    </location>
</feature>
<feature type="region of interest" description="Disordered" evidence="1">
    <location>
        <begin position="376"/>
        <end position="405"/>
    </location>
</feature>
<evidence type="ECO:0000256" key="2">
    <source>
        <dbReference type="SAM" id="SignalP"/>
    </source>
</evidence>
<feature type="chain" id="PRO_5022188443" description="Ig-like domain-containing protein" evidence="2">
    <location>
        <begin position="20"/>
        <end position="494"/>
    </location>
</feature>
<dbReference type="InterPro" id="IPR003599">
    <property type="entry name" value="Ig_sub"/>
</dbReference>
<accession>A0A553PI96</accession>
<dbReference type="Gene3D" id="2.60.40.10">
    <property type="entry name" value="Immunoglobulins"/>
    <property type="match status" value="3"/>
</dbReference>
<keyword evidence="2" id="KW-0732">Signal</keyword>
<reference evidence="4 5" key="1">
    <citation type="journal article" date="2018" name="Nat. Ecol. Evol.">
        <title>Genomic signatures of mitonuclear coevolution across populations of Tigriopus californicus.</title>
        <authorList>
            <person name="Barreto F.S."/>
            <person name="Watson E.T."/>
            <person name="Lima T.G."/>
            <person name="Willett C.S."/>
            <person name="Edmands S."/>
            <person name="Li W."/>
            <person name="Burton R.S."/>
        </authorList>
    </citation>
    <scope>NUCLEOTIDE SEQUENCE [LARGE SCALE GENOMIC DNA]</scope>
    <source>
        <strain evidence="4 5">San Diego</strain>
    </source>
</reference>
<proteinExistence type="predicted"/>
<dbReference type="SUPFAM" id="SSF48726">
    <property type="entry name" value="Immunoglobulin"/>
    <property type="match status" value="3"/>
</dbReference>
<organism evidence="4 5">
    <name type="scientific">Tigriopus californicus</name>
    <name type="common">Marine copepod</name>
    <dbReference type="NCBI Taxonomy" id="6832"/>
    <lineage>
        <taxon>Eukaryota</taxon>
        <taxon>Metazoa</taxon>
        <taxon>Ecdysozoa</taxon>
        <taxon>Arthropoda</taxon>
        <taxon>Crustacea</taxon>
        <taxon>Multicrustacea</taxon>
        <taxon>Hexanauplia</taxon>
        <taxon>Copepoda</taxon>
        <taxon>Harpacticoida</taxon>
        <taxon>Harpacticidae</taxon>
        <taxon>Tigriopus</taxon>
    </lineage>
</organism>